<proteinExistence type="predicted"/>
<reference evidence="4" key="1">
    <citation type="journal article" date="2021" name="PeerJ">
        <title>Extensive microbial diversity within the chicken gut microbiome revealed by metagenomics and culture.</title>
        <authorList>
            <person name="Gilroy R."/>
            <person name="Ravi A."/>
            <person name="Getino M."/>
            <person name="Pursley I."/>
            <person name="Horton D.L."/>
            <person name="Alikhan N.F."/>
            <person name="Baker D."/>
            <person name="Gharbi K."/>
            <person name="Hall N."/>
            <person name="Watson M."/>
            <person name="Adriaenssens E.M."/>
            <person name="Foster-Nyarko E."/>
            <person name="Jarju S."/>
            <person name="Secka A."/>
            <person name="Antonio M."/>
            <person name="Oren A."/>
            <person name="Chaudhuri R.R."/>
            <person name="La Ragione R."/>
            <person name="Hildebrand F."/>
            <person name="Pallen M.J."/>
        </authorList>
    </citation>
    <scope>NUCLEOTIDE SEQUENCE</scope>
    <source>
        <strain evidence="4">CHK172-16539</strain>
    </source>
</reference>
<accession>A0A9D2F9S4</accession>
<feature type="domain" description="Glycosyl hydrolase family 13 catalytic" evidence="3">
    <location>
        <begin position="136"/>
        <end position="520"/>
    </location>
</feature>
<dbReference type="Pfam" id="PF00128">
    <property type="entry name" value="Alpha-amylase"/>
    <property type="match status" value="1"/>
</dbReference>
<dbReference type="AlphaFoldDB" id="A0A9D2F9S4"/>
<sequence>MNGIYFNPWNQLYKQPFGATAVNQVVHFQIQVTITQVSQVYLVIHKDFGETQRVLLQKKDADFYAEVYKLDKGKGLYFYHFEIQMNDSSEPVYYGSHQGGEGRIEKHREKLWEFQLTCYETEDPIVPWYRQAVFYQIFPDRFFNGNENDKVNQPKKNSFLYATKADEPMYIKDAAGEILRWDFYGGNLKGIEDKIPYLKKLGVNALYLNPIFEAASNHRYDTADYLVIDPVLGTLADFEKLVATLKAQGMYLMLDGVFSHVGQNSRYFNRDGSYGKNRGAYQNPQSPYFSWFQFFEYPQRYQSWWGIADLPTIDKLNPTFQQFIYGGQQSVIDQWTSRGVDAWRLDVADELPEIFIEGIRQKLDQYTDKVLIGEVWEDASNKISYQQRRQYILGGRLQGVMNYPLRDGILSLLNHVNSTEEVARMLTTLIENYPKFILYSNLNNLGTHDTERIFSMLNQDVKKFDLAFGLLFFFIGVPCIYYGDEAGLTGGKDPENRKFFPWKEQNITLFTICQKWIALRKTSEVLIEGEIHLFYNLGLFGIARTLGSVYQALVVNPLDSSYQITEPLSFTTSPVSVAKAINRQLENVKLEGLSYHILEGQV</sequence>
<evidence type="ECO:0000313" key="4">
    <source>
        <dbReference type="EMBL" id="HIZ54406.1"/>
    </source>
</evidence>
<dbReference type="InterPro" id="IPR017853">
    <property type="entry name" value="GH"/>
</dbReference>
<evidence type="ECO:0000259" key="3">
    <source>
        <dbReference type="SMART" id="SM00642"/>
    </source>
</evidence>
<dbReference type="InterPro" id="IPR013783">
    <property type="entry name" value="Ig-like_fold"/>
</dbReference>
<dbReference type="PANTHER" id="PTHR10357:SF210">
    <property type="entry name" value="MALTODEXTRIN GLUCOSIDASE"/>
    <property type="match status" value="1"/>
</dbReference>
<comment type="caution">
    <text evidence="4">The sequence shown here is derived from an EMBL/GenBank/DDBJ whole genome shotgun (WGS) entry which is preliminary data.</text>
</comment>
<dbReference type="GO" id="GO:0004553">
    <property type="term" value="F:hydrolase activity, hydrolyzing O-glycosyl compounds"/>
    <property type="evidence" value="ECO:0007669"/>
    <property type="project" value="InterPro"/>
</dbReference>
<dbReference type="Proteomes" id="UP000824063">
    <property type="component" value="Unassembled WGS sequence"/>
</dbReference>
<organism evidence="4 5">
    <name type="scientific">Candidatus Enterococcus avicola</name>
    <dbReference type="NCBI Taxonomy" id="2838561"/>
    <lineage>
        <taxon>Bacteria</taxon>
        <taxon>Bacillati</taxon>
        <taxon>Bacillota</taxon>
        <taxon>Bacilli</taxon>
        <taxon>Lactobacillales</taxon>
        <taxon>Enterococcaceae</taxon>
        <taxon>Enterococcus</taxon>
    </lineage>
</organism>
<dbReference type="CDD" id="cd02857">
    <property type="entry name" value="E_set_CDase_PDE_N"/>
    <property type="match status" value="1"/>
</dbReference>
<keyword evidence="1 4" id="KW-0378">Hydrolase</keyword>
<evidence type="ECO:0000256" key="1">
    <source>
        <dbReference type="ARBA" id="ARBA00022801"/>
    </source>
</evidence>
<evidence type="ECO:0000313" key="5">
    <source>
        <dbReference type="Proteomes" id="UP000824063"/>
    </source>
</evidence>
<gene>
    <name evidence="4" type="ORF">IAA20_10755</name>
</gene>
<dbReference type="InterPro" id="IPR006047">
    <property type="entry name" value="GH13_cat_dom"/>
</dbReference>
<keyword evidence="2" id="KW-0326">Glycosidase</keyword>
<dbReference type="Gene3D" id="3.90.400.10">
    <property type="entry name" value="Oligo-1,6-glucosidase, Domain 2"/>
    <property type="match status" value="1"/>
</dbReference>
<dbReference type="CDD" id="cd11338">
    <property type="entry name" value="AmyAc_CMD"/>
    <property type="match status" value="1"/>
</dbReference>
<protein>
    <submittedName>
        <fullName evidence="4">Glycoside hydrolase family 13 protein</fullName>
    </submittedName>
</protein>
<dbReference type="GO" id="GO:0005975">
    <property type="term" value="P:carbohydrate metabolic process"/>
    <property type="evidence" value="ECO:0007669"/>
    <property type="project" value="InterPro"/>
</dbReference>
<reference evidence="4" key="2">
    <citation type="submission" date="2021-04" db="EMBL/GenBank/DDBJ databases">
        <authorList>
            <person name="Gilroy R."/>
        </authorList>
    </citation>
    <scope>NUCLEOTIDE SEQUENCE</scope>
    <source>
        <strain evidence="4">CHK172-16539</strain>
    </source>
</reference>
<dbReference type="Gene3D" id="3.20.20.80">
    <property type="entry name" value="Glycosidases"/>
    <property type="match status" value="1"/>
</dbReference>
<evidence type="ECO:0000256" key="2">
    <source>
        <dbReference type="ARBA" id="ARBA00023295"/>
    </source>
</evidence>
<dbReference type="SMART" id="SM00642">
    <property type="entry name" value="Aamy"/>
    <property type="match status" value="1"/>
</dbReference>
<dbReference type="SUPFAM" id="SSF51445">
    <property type="entry name" value="(Trans)glycosidases"/>
    <property type="match status" value="1"/>
</dbReference>
<dbReference type="EMBL" id="DXBN01000250">
    <property type="protein sequence ID" value="HIZ54406.1"/>
    <property type="molecule type" value="Genomic_DNA"/>
</dbReference>
<dbReference type="InterPro" id="IPR004185">
    <property type="entry name" value="Glyco_hydro_13_lg-like_dom"/>
</dbReference>
<dbReference type="Gene3D" id="2.60.40.10">
    <property type="entry name" value="Immunoglobulins"/>
    <property type="match status" value="1"/>
</dbReference>
<dbReference type="PANTHER" id="PTHR10357">
    <property type="entry name" value="ALPHA-AMYLASE FAMILY MEMBER"/>
    <property type="match status" value="1"/>
</dbReference>
<name>A0A9D2F9S4_9ENTE</name>
<dbReference type="InterPro" id="IPR045857">
    <property type="entry name" value="O16G_dom_2"/>
</dbReference>